<proteinExistence type="predicted"/>
<dbReference type="EMBL" id="HACG01004512">
    <property type="protein sequence ID" value="CEK51377.1"/>
    <property type="molecule type" value="Transcribed_RNA"/>
</dbReference>
<feature type="non-terminal residue" evidence="2">
    <location>
        <position position="1"/>
    </location>
</feature>
<evidence type="ECO:0000313" key="2">
    <source>
        <dbReference type="EMBL" id="CEK51378.1"/>
    </source>
</evidence>
<evidence type="ECO:0000313" key="1">
    <source>
        <dbReference type="EMBL" id="CEK51377.1"/>
    </source>
</evidence>
<organism evidence="2">
    <name type="scientific">Arion vulgaris</name>
    <dbReference type="NCBI Taxonomy" id="1028688"/>
    <lineage>
        <taxon>Eukaryota</taxon>
        <taxon>Metazoa</taxon>
        <taxon>Spiralia</taxon>
        <taxon>Lophotrochozoa</taxon>
        <taxon>Mollusca</taxon>
        <taxon>Gastropoda</taxon>
        <taxon>Heterobranchia</taxon>
        <taxon>Euthyneura</taxon>
        <taxon>Panpulmonata</taxon>
        <taxon>Eupulmonata</taxon>
        <taxon>Stylommatophora</taxon>
        <taxon>Helicina</taxon>
        <taxon>Arionoidea</taxon>
        <taxon>Arionidae</taxon>
        <taxon>Arion</taxon>
    </lineage>
</organism>
<dbReference type="EMBL" id="HACG01004513">
    <property type="protein sequence ID" value="CEK51378.1"/>
    <property type="molecule type" value="Transcribed_RNA"/>
</dbReference>
<gene>
    <name evidence="2" type="primary">ORF13264</name>
    <name evidence="1" type="synonym">ORF13263</name>
</gene>
<sequence>GNESAAVLAKKGGAKDQIYQPLPFQEIIALKLRKSAVVWKTNTDMIMENTSSKT</sequence>
<name>A0A0B6Y5L2_9EUPU</name>
<reference evidence="2" key="1">
    <citation type="submission" date="2014-12" db="EMBL/GenBank/DDBJ databases">
        <title>Insight into the proteome of Arion vulgaris.</title>
        <authorList>
            <person name="Aradska J."/>
            <person name="Bulat T."/>
            <person name="Smidak R."/>
            <person name="Sarate P."/>
            <person name="Gangsoo J."/>
            <person name="Sialana F."/>
            <person name="Bilban M."/>
            <person name="Lubec G."/>
        </authorList>
    </citation>
    <scope>NUCLEOTIDE SEQUENCE</scope>
    <source>
        <tissue evidence="2">Skin</tissue>
    </source>
</reference>
<protein>
    <submittedName>
        <fullName evidence="2">Uncharacterized protein</fullName>
    </submittedName>
</protein>
<accession>A0A0B6Y5L2</accession>
<dbReference type="AlphaFoldDB" id="A0A0B6Y5L2"/>